<dbReference type="GO" id="GO:0005975">
    <property type="term" value="P:carbohydrate metabolic process"/>
    <property type="evidence" value="ECO:0007669"/>
    <property type="project" value="InterPro"/>
</dbReference>
<feature type="region of interest" description="Disordered" evidence="2">
    <location>
        <begin position="378"/>
        <end position="402"/>
    </location>
</feature>
<protein>
    <recommendedName>
        <fullName evidence="3">Galactosyltransferase C-terminal domain-containing protein</fullName>
    </recommendedName>
</protein>
<feature type="compositionally biased region" description="Basic and acidic residues" evidence="2">
    <location>
        <begin position="842"/>
        <end position="853"/>
    </location>
</feature>
<feature type="compositionally biased region" description="Basic and acidic residues" evidence="2">
    <location>
        <begin position="808"/>
        <end position="822"/>
    </location>
</feature>
<evidence type="ECO:0000313" key="4">
    <source>
        <dbReference type="EMBL" id="PFH37928.1"/>
    </source>
</evidence>
<feature type="compositionally biased region" description="Basic and acidic residues" evidence="2">
    <location>
        <begin position="466"/>
        <end position="486"/>
    </location>
</feature>
<feature type="region of interest" description="Disordered" evidence="2">
    <location>
        <begin position="466"/>
        <end position="545"/>
    </location>
</feature>
<feature type="region of interest" description="Disordered" evidence="2">
    <location>
        <begin position="238"/>
        <end position="288"/>
    </location>
</feature>
<feature type="compositionally biased region" description="Acidic residues" evidence="2">
    <location>
        <begin position="913"/>
        <end position="922"/>
    </location>
</feature>
<comment type="caution">
    <text evidence="4">The sequence shown here is derived from an EMBL/GenBank/DDBJ whole genome shotgun (WGS) entry which is preliminary data.</text>
</comment>
<accession>A0A2A9MHC1</accession>
<dbReference type="OrthoDB" id="6020664at2759"/>
<dbReference type="InterPro" id="IPR029044">
    <property type="entry name" value="Nucleotide-diphossugar_trans"/>
</dbReference>
<keyword evidence="1" id="KW-0808">Transferase</keyword>
<feature type="region of interest" description="Disordered" evidence="2">
    <location>
        <begin position="913"/>
        <end position="946"/>
    </location>
</feature>
<feature type="compositionally biased region" description="Low complexity" evidence="2">
    <location>
        <begin position="118"/>
        <end position="143"/>
    </location>
</feature>
<dbReference type="GeneID" id="40305332"/>
<feature type="region of interest" description="Disordered" evidence="2">
    <location>
        <begin position="24"/>
        <end position="81"/>
    </location>
</feature>
<evidence type="ECO:0000313" key="5">
    <source>
        <dbReference type="Proteomes" id="UP000224006"/>
    </source>
</evidence>
<dbReference type="AlphaFoldDB" id="A0A2A9MHC1"/>
<proteinExistence type="predicted"/>
<dbReference type="GO" id="GO:0005794">
    <property type="term" value="C:Golgi apparatus"/>
    <property type="evidence" value="ECO:0007669"/>
    <property type="project" value="TreeGrafter"/>
</dbReference>
<name>A0A2A9MHC1_BESBE</name>
<feature type="region of interest" description="Disordered" evidence="2">
    <location>
        <begin position="118"/>
        <end position="208"/>
    </location>
</feature>
<dbReference type="PANTHER" id="PTHR19300">
    <property type="entry name" value="BETA-1,4-GALACTOSYLTRANSFERASE"/>
    <property type="match status" value="1"/>
</dbReference>
<dbReference type="Gene3D" id="3.90.550.10">
    <property type="entry name" value="Spore Coat Polysaccharide Biosynthesis Protein SpsA, Chain A"/>
    <property type="match status" value="2"/>
</dbReference>
<feature type="compositionally biased region" description="Basic and acidic residues" evidence="2">
    <location>
        <begin position="261"/>
        <end position="278"/>
    </location>
</feature>
<dbReference type="GO" id="GO:0008378">
    <property type="term" value="F:galactosyltransferase activity"/>
    <property type="evidence" value="ECO:0007669"/>
    <property type="project" value="TreeGrafter"/>
</dbReference>
<dbReference type="Pfam" id="PF02709">
    <property type="entry name" value="Glyco_transf_7C"/>
    <property type="match status" value="1"/>
</dbReference>
<dbReference type="InterPro" id="IPR027791">
    <property type="entry name" value="Galactosyl_T_C"/>
</dbReference>
<organism evidence="4 5">
    <name type="scientific">Besnoitia besnoiti</name>
    <name type="common">Apicomplexan protozoan</name>
    <dbReference type="NCBI Taxonomy" id="94643"/>
    <lineage>
        <taxon>Eukaryota</taxon>
        <taxon>Sar</taxon>
        <taxon>Alveolata</taxon>
        <taxon>Apicomplexa</taxon>
        <taxon>Conoidasida</taxon>
        <taxon>Coccidia</taxon>
        <taxon>Eucoccidiorida</taxon>
        <taxon>Eimeriorina</taxon>
        <taxon>Sarcocystidae</taxon>
        <taxon>Besnoitia</taxon>
    </lineage>
</organism>
<evidence type="ECO:0000256" key="2">
    <source>
        <dbReference type="SAM" id="MobiDB-lite"/>
    </source>
</evidence>
<dbReference type="PANTHER" id="PTHR19300:SF30">
    <property type="entry name" value="BETA-1,4-GALACTOSYLTRANSFERASE 7"/>
    <property type="match status" value="1"/>
</dbReference>
<evidence type="ECO:0000256" key="1">
    <source>
        <dbReference type="ARBA" id="ARBA00022679"/>
    </source>
</evidence>
<evidence type="ECO:0000259" key="3">
    <source>
        <dbReference type="Pfam" id="PF02709"/>
    </source>
</evidence>
<dbReference type="EMBL" id="NWUJ01000001">
    <property type="protein sequence ID" value="PFH37928.1"/>
    <property type="molecule type" value="Genomic_DNA"/>
</dbReference>
<feature type="compositionally biased region" description="Basic and acidic residues" evidence="2">
    <location>
        <begin position="427"/>
        <end position="442"/>
    </location>
</feature>
<feature type="compositionally biased region" description="Low complexity" evidence="2">
    <location>
        <begin position="167"/>
        <end position="195"/>
    </location>
</feature>
<sequence>MREEVKPPARVAARCRSAAADAKMRGRAAGASGGDGDCQESAEAEGSSLKQGEGGDGWNGEGAAEVGFRPRSRSSCASAGVCGASLRSRFCRYSPAEARTLLNQLFASASVSFVSPEAQQSAEEASSPHAAAPSHSGATSSSPRAPENGPLSAWSRCPASAPPPRPAVISWAPASPPSSALRPLPAESTSSSPAFSLPPPSCSSKASPAVERARPWGVPCGSLSSAAETASLSSDLLSHAHSPLAPPQVSASRTTEAEFLQPRREGEAKARESDRRDCGGGAACADDGEASDDPQILIVIVAYRDRKEQLAQWLPCLISYLQAVCNLERRPHYEPKCAIVFAEQADAGAFNKGALLNAAVAWIFQNLSQLDLALASARPSSDRRRRASSSISSLSSAACPPQSPPCRPVSVAAALAPAASSSPPPRRSCEDAREAMEKRRSQEGLSGATQGMQHVSADTVEAFARRAGGDERQEKRERDAHAESPEKKRKQAPGLPAESLRCREALKETAEGEKSSIDRKPSRERDNDGGKRAPDETRQAGDPLSSFSKRLREAGRHFFFCFHDVDVVPKGRYDDFLFRDSRPCAYFPAPPPGCVHQLYGHRWCLGGVLVLRCTDFLRAGAWSVRYPGWGYEDDDFLARCLHSGLWVDQSTLPGVFPARLDRRAGAAGGPQGRGLSQGFAAAAAESLDQGARWRGDEAEAGAPPCACGCFSERLSPWSAFRELDRKSAQAMENEQRKMMQSAAAAANKKLFFHAWRLTEETENEASQGDLSARGDPRAPPAARCSDAEGHAEGGSAPTLDTPASSADSKCEEARELDADAERANGAQESEAMQEIAQLQPARDADASEAKRGGGAEMNTAEPRSEEAAEIHVEDGLDAVLHAWLVQKTISIAPRPHAFAEFLPILPRYGEAGAEEAGEFDTAESERLAESDQREEVAEQGDSQSTCDWFIPRDTAKAIPLLWVRVELNEAFRNPFS</sequence>
<dbReference type="Proteomes" id="UP000224006">
    <property type="component" value="Chromosome I"/>
</dbReference>
<feature type="compositionally biased region" description="Low complexity" evidence="2">
    <location>
        <begin position="388"/>
        <end position="400"/>
    </location>
</feature>
<keyword evidence="5" id="KW-1185">Reference proteome</keyword>
<feature type="compositionally biased region" description="Basic and acidic residues" evidence="2">
    <location>
        <begin position="923"/>
        <end position="936"/>
    </location>
</feature>
<gene>
    <name evidence="4" type="ORF">BESB_002690</name>
</gene>
<reference evidence="4 5" key="1">
    <citation type="submission" date="2017-09" db="EMBL/GenBank/DDBJ databases">
        <title>Genome sequencing of Besnoitia besnoiti strain Bb-Ger1.</title>
        <authorList>
            <person name="Schares G."/>
            <person name="Venepally P."/>
            <person name="Lorenzi H.A."/>
        </authorList>
    </citation>
    <scope>NUCLEOTIDE SEQUENCE [LARGE SCALE GENOMIC DNA]</scope>
    <source>
        <strain evidence="4 5">Bb-Ger1</strain>
    </source>
</reference>
<dbReference type="RefSeq" id="XP_029221937.1">
    <property type="nucleotide sequence ID" value="XM_029359024.1"/>
</dbReference>
<feature type="compositionally biased region" description="Polar residues" evidence="2">
    <location>
        <begin position="443"/>
        <end position="453"/>
    </location>
</feature>
<dbReference type="KEGG" id="bbes:BESB_002690"/>
<dbReference type="SUPFAM" id="SSF53448">
    <property type="entry name" value="Nucleotide-diphospho-sugar transferases"/>
    <property type="match status" value="1"/>
</dbReference>
<feature type="domain" description="Galactosyltransferase C-terminal" evidence="3">
    <location>
        <begin position="602"/>
        <end position="647"/>
    </location>
</feature>
<feature type="region of interest" description="Disordered" evidence="2">
    <location>
        <begin position="416"/>
        <end position="454"/>
    </location>
</feature>
<feature type="region of interest" description="Disordered" evidence="2">
    <location>
        <begin position="762"/>
        <end position="868"/>
    </location>
</feature>
<dbReference type="InterPro" id="IPR003859">
    <property type="entry name" value="Galactosyl_T"/>
</dbReference>
<feature type="compositionally biased region" description="Basic and acidic residues" evidence="2">
    <location>
        <begin position="500"/>
        <end position="539"/>
    </location>
</feature>
<dbReference type="VEuPathDB" id="ToxoDB:BESB_002690"/>